<evidence type="ECO:0000313" key="2">
    <source>
        <dbReference type="EMBL" id="KAK8769778.1"/>
    </source>
</evidence>
<gene>
    <name evidence="2" type="ORF">V5799_013754</name>
</gene>
<sequence length="71" mass="7046">MTATSEGDAASLGSAEDSGKGSSTSEEEDGAAAKSGAVAATEPGGQELVFIQDTGFNVRIQAPGLDPFDIQ</sequence>
<protein>
    <submittedName>
        <fullName evidence="2">Uncharacterized protein</fullName>
    </submittedName>
</protein>
<feature type="region of interest" description="Disordered" evidence="1">
    <location>
        <begin position="1"/>
        <end position="42"/>
    </location>
</feature>
<dbReference type="Proteomes" id="UP001321473">
    <property type="component" value="Unassembled WGS sequence"/>
</dbReference>
<keyword evidence="3" id="KW-1185">Reference proteome</keyword>
<evidence type="ECO:0000313" key="3">
    <source>
        <dbReference type="Proteomes" id="UP001321473"/>
    </source>
</evidence>
<proteinExistence type="predicted"/>
<comment type="caution">
    <text evidence="2">The sequence shown here is derived from an EMBL/GenBank/DDBJ whole genome shotgun (WGS) entry which is preliminary data.</text>
</comment>
<feature type="non-terminal residue" evidence="2">
    <location>
        <position position="71"/>
    </location>
</feature>
<dbReference type="EMBL" id="JARKHS020022121">
    <property type="protein sequence ID" value="KAK8769778.1"/>
    <property type="molecule type" value="Genomic_DNA"/>
</dbReference>
<evidence type="ECO:0000256" key="1">
    <source>
        <dbReference type="SAM" id="MobiDB-lite"/>
    </source>
</evidence>
<organism evidence="2 3">
    <name type="scientific">Amblyomma americanum</name>
    <name type="common">Lone star tick</name>
    <dbReference type="NCBI Taxonomy" id="6943"/>
    <lineage>
        <taxon>Eukaryota</taxon>
        <taxon>Metazoa</taxon>
        <taxon>Ecdysozoa</taxon>
        <taxon>Arthropoda</taxon>
        <taxon>Chelicerata</taxon>
        <taxon>Arachnida</taxon>
        <taxon>Acari</taxon>
        <taxon>Parasitiformes</taxon>
        <taxon>Ixodida</taxon>
        <taxon>Ixodoidea</taxon>
        <taxon>Ixodidae</taxon>
        <taxon>Amblyomminae</taxon>
        <taxon>Amblyomma</taxon>
    </lineage>
</organism>
<dbReference type="AlphaFoldDB" id="A0AAQ4E530"/>
<accession>A0AAQ4E530</accession>
<reference evidence="2 3" key="1">
    <citation type="journal article" date="2023" name="Arcadia Sci">
        <title>De novo assembly of a long-read Amblyomma americanum tick genome.</title>
        <authorList>
            <person name="Chou S."/>
            <person name="Poskanzer K.E."/>
            <person name="Rollins M."/>
            <person name="Thuy-Boun P.S."/>
        </authorList>
    </citation>
    <scope>NUCLEOTIDE SEQUENCE [LARGE SCALE GENOMIC DNA]</scope>
    <source>
        <strain evidence="2">F_SG_1</strain>
        <tissue evidence="2">Salivary glands</tissue>
    </source>
</reference>
<name>A0AAQ4E530_AMBAM</name>